<evidence type="ECO:0000313" key="6">
    <source>
        <dbReference type="EMBL" id="WVX79961.1"/>
    </source>
</evidence>
<evidence type="ECO:0000256" key="2">
    <source>
        <dbReference type="ARBA" id="ARBA00022643"/>
    </source>
</evidence>
<reference evidence="6 7" key="1">
    <citation type="submission" date="2023-10" db="EMBL/GenBank/DDBJ databases">
        <title>Niallia locisalis sp.nov. isolated from a salt pond sample.</title>
        <authorList>
            <person name="Li X.-J."/>
            <person name="Dong L."/>
        </authorList>
    </citation>
    <scope>NUCLEOTIDE SEQUENCE [LARGE SCALE GENOMIC DNA]</scope>
    <source>
        <strain evidence="6 7">DSM 29761</strain>
    </source>
</reference>
<dbReference type="CDD" id="cd01094">
    <property type="entry name" value="Alkanesulfonate_monoxygenase"/>
    <property type="match status" value="1"/>
</dbReference>
<dbReference type="EMBL" id="CP137640">
    <property type="protein sequence ID" value="WVX79961.1"/>
    <property type="molecule type" value="Genomic_DNA"/>
</dbReference>
<dbReference type="PANTHER" id="PTHR42847:SF4">
    <property type="entry name" value="ALKANESULFONATE MONOOXYGENASE-RELATED"/>
    <property type="match status" value="1"/>
</dbReference>
<dbReference type="SUPFAM" id="SSF51679">
    <property type="entry name" value="Bacterial luciferase-like"/>
    <property type="match status" value="1"/>
</dbReference>
<dbReference type="InterPro" id="IPR036661">
    <property type="entry name" value="Luciferase-like_sf"/>
</dbReference>
<proteinExistence type="predicted"/>
<dbReference type="Gene3D" id="3.20.20.30">
    <property type="entry name" value="Luciferase-like domain"/>
    <property type="match status" value="1"/>
</dbReference>
<keyword evidence="4" id="KW-0503">Monooxygenase</keyword>
<evidence type="ECO:0000256" key="4">
    <source>
        <dbReference type="ARBA" id="ARBA00023033"/>
    </source>
</evidence>
<evidence type="ECO:0000259" key="5">
    <source>
        <dbReference type="Pfam" id="PF00296"/>
    </source>
</evidence>
<dbReference type="Pfam" id="PF00296">
    <property type="entry name" value="Bac_luciferase"/>
    <property type="match status" value="1"/>
</dbReference>
<gene>
    <name evidence="6" type="ORF">R4Z09_22135</name>
</gene>
<feature type="domain" description="Luciferase-like" evidence="5">
    <location>
        <begin position="40"/>
        <end position="339"/>
    </location>
</feature>
<dbReference type="RefSeq" id="WP_338448892.1">
    <property type="nucleotide sequence ID" value="NZ_CP137640.1"/>
</dbReference>
<dbReference type="PANTHER" id="PTHR42847">
    <property type="entry name" value="ALKANESULFONATE MONOOXYGENASE"/>
    <property type="match status" value="1"/>
</dbReference>
<keyword evidence="2" id="KW-0288">FMN</keyword>
<accession>A0ABZ2C8H7</accession>
<evidence type="ECO:0000256" key="1">
    <source>
        <dbReference type="ARBA" id="ARBA00022630"/>
    </source>
</evidence>
<dbReference type="InterPro" id="IPR011251">
    <property type="entry name" value="Luciferase-like_dom"/>
</dbReference>
<name>A0ABZ2C8H7_9BACI</name>
<keyword evidence="3" id="KW-0560">Oxidoreductase</keyword>
<dbReference type="Proteomes" id="UP001357223">
    <property type="component" value="Chromosome"/>
</dbReference>
<keyword evidence="7" id="KW-1185">Reference proteome</keyword>
<evidence type="ECO:0000256" key="3">
    <source>
        <dbReference type="ARBA" id="ARBA00023002"/>
    </source>
</evidence>
<protein>
    <submittedName>
        <fullName evidence="6">LLM class flavin-dependent oxidoreductase</fullName>
    </submittedName>
</protein>
<evidence type="ECO:0000313" key="7">
    <source>
        <dbReference type="Proteomes" id="UP001357223"/>
    </source>
</evidence>
<organism evidence="6 7">
    <name type="scientific">Niallia oryzisoli</name>
    <dbReference type="NCBI Taxonomy" id="1737571"/>
    <lineage>
        <taxon>Bacteria</taxon>
        <taxon>Bacillati</taxon>
        <taxon>Bacillota</taxon>
        <taxon>Bacilli</taxon>
        <taxon>Bacillales</taxon>
        <taxon>Bacillaceae</taxon>
        <taxon>Niallia</taxon>
    </lineage>
</organism>
<keyword evidence="1" id="KW-0285">Flavoprotein</keyword>
<sequence>MVEFITMAPTSGDGEFVGAVKNSNVKNVNSWSGTDESAERPPTNEYIKEIALAAEKGGFSTLLLPTGSGCLDPLAIAANLIAHTDKLKILFAVRPGFTAPTTFAKQFSTIDFWSGGRALLNIVTGGSPAELASEGDYLDHESRYRRTREYIQILKMLFTQDRFDYEGEFFRLKGASLYPKPLETPQIFFGGASEIGKAVAVEEADVYMMWGETIENTKERIKEMKQLSAKQDRELSYSVSFQVVLGETEEAAWKNAERLLSKVPSTLLEKKSEMTVKGDSVGVKRLHHLMESGKDNNFKIGPNLWAGLTQVLSGNSIALVGTPDQVADRIVEYVELGFDKVLLRGFPHLETITQIGELVIPRVRERLNQVQSV</sequence>
<dbReference type="InterPro" id="IPR050172">
    <property type="entry name" value="SsuD_RutA_monooxygenase"/>
</dbReference>